<proteinExistence type="predicted"/>
<keyword evidence="1" id="KW-0614">Plasmid</keyword>
<accession>A1VVH0</accession>
<evidence type="ECO:0000313" key="2">
    <source>
        <dbReference type="Proteomes" id="UP000000644"/>
    </source>
</evidence>
<organism evidence="1 2">
    <name type="scientific">Polaromonas naphthalenivorans (strain CJ2)</name>
    <dbReference type="NCBI Taxonomy" id="365044"/>
    <lineage>
        <taxon>Bacteria</taxon>
        <taxon>Pseudomonadati</taxon>
        <taxon>Pseudomonadota</taxon>
        <taxon>Betaproteobacteria</taxon>
        <taxon>Burkholderiales</taxon>
        <taxon>Comamonadaceae</taxon>
        <taxon>Polaromonas</taxon>
    </lineage>
</organism>
<dbReference type="AlphaFoldDB" id="A1VVH0"/>
<dbReference type="OrthoDB" id="1550603at2"/>
<dbReference type="Pfam" id="PF08843">
    <property type="entry name" value="AbiEii"/>
    <property type="match status" value="1"/>
</dbReference>
<dbReference type="HOGENOM" id="CLU_058622_1_0_4"/>
<dbReference type="Gene3D" id="3.10.450.620">
    <property type="entry name" value="JHP933, nucleotidyltransferase-like core domain"/>
    <property type="match status" value="1"/>
</dbReference>
<protein>
    <recommendedName>
        <fullName evidence="3">Nucleotidyl transferase AbiEii/AbiGii toxin family protein</fullName>
    </recommendedName>
</protein>
<sequence>MNPTYASTVQLLLAIAPAIFETPLFALKGGTALNLFVQDLPRLSVDIDVVFVRHDMARDVALKAIKDELAAAKTRIERMGFVAEVRQNKAGDEAKMFVTDDKSEVKVEVNFVFRGTVLPPVRTSLVAAAQALFAANIEVPVLAIPELYGSKLVAAMDRQHPRDLFDVQHMFDRFGLPPEFVDCFVAYLAGHNRPVHEVLFAQSQPLAEVFASEFVGMTATPVTLEQLEATRARLFESLPKALTPAHHTFLLSLVQAEPDWSQMPFAHLQELPAIRWKLMNLSKLKKTNTQRFIQQYDELAARLAAVV</sequence>
<evidence type="ECO:0000313" key="1">
    <source>
        <dbReference type="EMBL" id="ABM39648.1"/>
    </source>
</evidence>
<geneLocation type="plasmid" evidence="1 2">
    <name>pPNAP01</name>
</geneLocation>
<dbReference type="KEGG" id="pna:Pnap_4370"/>
<gene>
    <name evidence="1" type="ordered locus">Pnap_4370</name>
</gene>
<dbReference type="InterPro" id="IPR014942">
    <property type="entry name" value="AbiEii"/>
</dbReference>
<evidence type="ECO:0008006" key="3">
    <source>
        <dbReference type="Google" id="ProtNLM"/>
    </source>
</evidence>
<reference evidence="2" key="1">
    <citation type="journal article" date="2009" name="Environ. Microbiol.">
        <title>The genome of Polaromonas naphthalenivorans strain CJ2, isolated from coal tar-contaminated sediment, reveals physiological and metabolic versatility and evolution through extensive horizontal gene transfer.</title>
        <authorList>
            <person name="Yagi J.M."/>
            <person name="Sims D."/>
            <person name="Brettin T."/>
            <person name="Bruce D."/>
            <person name="Madsen E.L."/>
        </authorList>
    </citation>
    <scope>NUCLEOTIDE SEQUENCE [LARGE SCALE GENOMIC DNA]</scope>
    <source>
        <strain evidence="2">CJ2</strain>
        <plasmid evidence="2">Plasmid pPNAP01</plasmid>
    </source>
</reference>
<name>A1VVH0_POLNA</name>
<keyword evidence="2" id="KW-1185">Reference proteome</keyword>
<dbReference type="RefSeq" id="WP_011798021.1">
    <property type="nucleotide sequence ID" value="NC_008757.1"/>
</dbReference>
<dbReference type="Proteomes" id="UP000000644">
    <property type="component" value="Plasmid pPNAP01"/>
</dbReference>
<dbReference type="EMBL" id="CP000530">
    <property type="protein sequence ID" value="ABM39648.1"/>
    <property type="molecule type" value="Genomic_DNA"/>
</dbReference>